<keyword evidence="4" id="KW-0812">Transmembrane</keyword>
<keyword evidence="4" id="KW-1133">Transmembrane helix</keyword>
<dbReference type="PANTHER" id="PTHR43491">
    <property type="entry name" value="UDP-N-ACETYL-D-MANNOSAMINE DEHYDROGENASE"/>
    <property type="match status" value="1"/>
</dbReference>
<dbReference type="AlphaFoldDB" id="A0AA42C8G0"/>
<evidence type="ECO:0000256" key="2">
    <source>
        <dbReference type="ARBA" id="ARBA00023027"/>
    </source>
</evidence>
<dbReference type="InterPro" id="IPR014027">
    <property type="entry name" value="UDP-Glc/GDP-Man_DH_C"/>
</dbReference>
<dbReference type="SUPFAM" id="SSF48179">
    <property type="entry name" value="6-phosphogluconate dehydrogenase C-terminal domain-like"/>
    <property type="match status" value="1"/>
</dbReference>
<dbReference type="GO" id="GO:0000271">
    <property type="term" value="P:polysaccharide biosynthetic process"/>
    <property type="evidence" value="ECO:0007669"/>
    <property type="project" value="InterPro"/>
</dbReference>
<dbReference type="SMART" id="SM00984">
    <property type="entry name" value="UDPG_MGDP_dh_C"/>
    <property type="match status" value="1"/>
</dbReference>
<sequence>MSLKENMLQKIARSEELVGVIGLGYVGLPLAVSFALEGVSVLGFEKSDEKAGKVNSAQNYISDVKEEDLKLVVENDRLSATTDFSRLAGCDAILICVPTPLDIFKKPDMSYIQDSCEAIGQYMKPGTFVCLESTTYPTTTESFILPILEEKSGMKHGEDFWLAFSPERVDPGNKQYVTRNTPKVLGALTPDGLEIGQAVYKKAIDLVYPVSSPRVAEMVKILENTYRLINISLINELALLCGKMDINIWEVIEAAKTKPYGFQAFYPGPGIGGHCIPLDPFYLEHIAKKFGFDLSMIHTAGHINNMMGHRMTIKITSALNRHKKSINGSKILFLGVAYKPNIDDARESPALRIMDEVAKKGGLVQYHDPFIPELKTEDGRVLRSAGLSAELLHEVDCVVIATNHDGFEPGFILENARLVVDLRNAIKQPSEKVYKL</sequence>
<accession>A0AA42C8G0</accession>
<reference evidence="6" key="1">
    <citation type="submission" date="2022-10" db="EMBL/GenBank/DDBJ databases">
        <title>Gaoshiqiia sediminis gen. nov., sp. nov., isolated from coastal sediment.</title>
        <authorList>
            <person name="Yu W.X."/>
            <person name="Mu D.S."/>
            <person name="Du J.Z."/>
            <person name="Liang Y.Q."/>
        </authorList>
    </citation>
    <scope>NUCLEOTIDE SEQUENCE</scope>
    <source>
        <strain evidence="6">A06</strain>
    </source>
</reference>
<dbReference type="PIRSF" id="PIRSF000124">
    <property type="entry name" value="UDPglc_GDPman_dh"/>
    <property type="match status" value="1"/>
</dbReference>
<dbReference type="InterPro" id="IPR028359">
    <property type="entry name" value="UDP_ManNAc/GlcNAc_DH"/>
</dbReference>
<comment type="caution">
    <text evidence="6">The sequence shown here is derived from an EMBL/GenBank/DDBJ whole genome shotgun (WGS) entry which is preliminary data.</text>
</comment>
<keyword evidence="4" id="KW-0472">Membrane</keyword>
<comment type="similarity">
    <text evidence="3">Belongs to the UDP-glucose/GDP-mannose dehydrogenase family.</text>
</comment>
<dbReference type="InterPro" id="IPR036220">
    <property type="entry name" value="UDP-Glc/GDP-Man_DH_C_sf"/>
</dbReference>
<keyword evidence="7" id="KW-1185">Reference proteome</keyword>
<dbReference type="SUPFAM" id="SSF51735">
    <property type="entry name" value="NAD(P)-binding Rossmann-fold domains"/>
    <property type="match status" value="1"/>
</dbReference>
<dbReference type="PIRSF" id="PIRSF500136">
    <property type="entry name" value="UDP_ManNAc_DH"/>
    <property type="match status" value="1"/>
</dbReference>
<dbReference type="EMBL" id="JAPAAF010000008">
    <property type="protein sequence ID" value="MCW0482686.1"/>
    <property type="molecule type" value="Genomic_DNA"/>
</dbReference>
<name>A0AA42C8G0_9BACT</name>
<proteinExistence type="inferred from homology"/>
<dbReference type="RefSeq" id="WP_282591291.1">
    <property type="nucleotide sequence ID" value="NZ_JAPAAF010000008.1"/>
</dbReference>
<dbReference type="Proteomes" id="UP001163821">
    <property type="component" value="Unassembled WGS sequence"/>
</dbReference>
<dbReference type="GO" id="GO:0016628">
    <property type="term" value="F:oxidoreductase activity, acting on the CH-CH group of donors, NAD or NADP as acceptor"/>
    <property type="evidence" value="ECO:0007669"/>
    <property type="project" value="InterPro"/>
</dbReference>
<evidence type="ECO:0000256" key="4">
    <source>
        <dbReference type="SAM" id="Phobius"/>
    </source>
</evidence>
<dbReference type="Pfam" id="PF03721">
    <property type="entry name" value="UDPG_MGDP_dh_N"/>
    <property type="match status" value="1"/>
</dbReference>
<dbReference type="PANTHER" id="PTHR43491:SF1">
    <property type="entry name" value="UDP-N-ACETYL-D-MANNOSAMINE DEHYDROGENASE"/>
    <property type="match status" value="1"/>
</dbReference>
<dbReference type="InterPro" id="IPR036291">
    <property type="entry name" value="NAD(P)-bd_dom_sf"/>
</dbReference>
<evidence type="ECO:0000259" key="5">
    <source>
        <dbReference type="SMART" id="SM00984"/>
    </source>
</evidence>
<dbReference type="InterPro" id="IPR014026">
    <property type="entry name" value="UDP-Glc/GDP-Man_DH_dimer"/>
</dbReference>
<gene>
    <name evidence="6" type="ORF">N2K84_08105</name>
</gene>
<feature type="transmembrane region" description="Helical" evidence="4">
    <location>
        <begin position="20"/>
        <end position="44"/>
    </location>
</feature>
<dbReference type="GO" id="GO:0051287">
    <property type="term" value="F:NAD binding"/>
    <property type="evidence" value="ECO:0007669"/>
    <property type="project" value="InterPro"/>
</dbReference>
<dbReference type="InterPro" id="IPR017476">
    <property type="entry name" value="UDP-Glc/GDP-Man"/>
</dbReference>
<dbReference type="InterPro" id="IPR008927">
    <property type="entry name" value="6-PGluconate_DH-like_C_sf"/>
</dbReference>
<dbReference type="Gene3D" id="3.40.50.720">
    <property type="entry name" value="NAD(P)-binding Rossmann-like Domain"/>
    <property type="match status" value="2"/>
</dbReference>
<evidence type="ECO:0000256" key="1">
    <source>
        <dbReference type="ARBA" id="ARBA00023002"/>
    </source>
</evidence>
<dbReference type="SUPFAM" id="SSF52413">
    <property type="entry name" value="UDP-glucose/GDP-mannose dehydrogenase C-terminal domain"/>
    <property type="match status" value="1"/>
</dbReference>
<dbReference type="NCBIfam" id="TIGR03026">
    <property type="entry name" value="NDP-sugDHase"/>
    <property type="match status" value="1"/>
</dbReference>
<evidence type="ECO:0000313" key="6">
    <source>
        <dbReference type="EMBL" id="MCW0482686.1"/>
    </source>
</evidence>
<protein>
    <submittedName>
        <fullName evidence="6">Nucleotide sugar dehydrogenase</fullName>
    </submittedName>
</protein>
<dbReference type="GO" id="GO:0016616">
    <property type="term" value="F:oxidoreductase activity, acting on the CH-OH group of donors, NAD or NADP as acceptor"/>
    <property type="evidence" value="ECO:0007669"/>
    <property type="project" value="InterPro"/>
</dbReference>
<dbReference type="Pfam" id="PF03720">
    <property type="entry name" value="UDPG_MGDP_dh_C"/>
    <property type="match status" value="1"/>
</dbReference>
<dbReference type="InterPro" id="IPR001732">
    <property type="entry name" value="UDP-Glc/GDP-Man_DH_N"/>
</dbReference>
<keyword evidence="2" id="KW-0520">NAD</keyword>
<organism evidence="6 7">
    <name type="scientific">Gaoshiqia sediminis</name>
    <dbReference type="NCBI Taxonomy" id="2986998"/>
    <lineage>
        <taxon>Bacteria</taxon>
        <taxon>Pseudomonadati</taxon>
        <taxon>Bacteroidota</taxon>
        <taxon>Bacteroidia</taxon>
        <taxon>Marinilabiliales</taxon>
        <taxon>Prolixibacteraceae</taxon>
        <taxon>Gaoshiqia</taxon>
    </lineage>
</organism>
<keyword evidence="1" id="KW-0560">Oxidoreductase</keyword>
<feature type="domain" description="UDP-glucose/GDP-mannose dehydrogenase C-terminal" evidence="5">
    <location>
        <begin position="332"/>
        <end position="428"/>
    </location>
</feature>
<dbReference type="Pfam" id="PF00984">
    <property type="entry name" value="UDPG_MGDP_dh"/>
    <property type="match status" value="1"/>
</dbReference>
<evidence type="ECO:0000256" key="3">
    <source>
        <dbReference type="PIRNR" id="PIRNR000124"/>
    </source>
</evidence>
<evidence type="ECO:0000313" key="7">
    <source>
        <dbReference type="Proteomes" id="UP001163821"/>
    </source>
</evidence>